<dbReference type="Pfam" id="PF16495">
    <property type="entry name" value="SWIRM-assoc_1"/>
    <property type="match status" value="1"/>
</dbReference>
<dbReference type="GO" id="GO:0003677">
    <property type="term" value="F:DNA binding"/>
    <property type="evidence" value="ECO:0007669"/>
    <property type="project" value="UniProtKB-KW"/>
</dbReference>
<feature type="region of interest" description="Disordered" evidence="5">
    <location>
        <begin position="1"/>
        <end position="267"/>
    </location>
</feature>
<feature type="domain" description="SANT" evidence="8">
    <location>
        <begin position="450"/>
        <end position="501"/>
    </location>
</feature>
<dbReference type="PANTHER" id="PTHR12802:SF41">
    <property type="entry name" value="BRAHMA ASSOCIATED PROTEIN 155 KDA"/>
    <property type="match status" value="1"/>
</dbReference>
<dbReference type="PROSITE" id="PS50934">
    <property type="entry name" value="SWIRM"/>
    <property type="match status" value="1"/>
</dbReference>
<dbReference type="PANTHER" id="PTHR12802">
    <property type="entry name" value="SWI/SNF COMPLEX-RELATED"/>
    <property type="match status" value="1"/>
</dbReference>
<evidence type="ECO:0000259" key="7">
    <source>
        <dbReference type="PROSITE" id="PS50934"/>
    </source>
</evidence>
<dbReference type="GO" id="GO:0042393">
    <property type="term" value="F:histone binding"/>
    <property type="evidence" value="ECO:0007669"/>
    <property type="project" value="TreeGrafter"/>
</dbReference>
<dbReference type="InterPro" id="IPR032451">
    <property type="entry name" value="SMARCC_C"/>
</dbReference>
<feature type="compositionally biased region" description="Acidic residues" evidence="5">
    <location>
        <begin position="253"/>
        <end position="264"/>
    </location>
</feature>
<dbReference type="SMART" id="SM00717">
    <property type="entry name" value="SANT"/>
    <property type="match status" value="1"/>
</dbReference>
<evidence type="ECO:0000259" key="8">
    <source>
        <dbReference type="PROSITE" id="PS51293"/>
    </source>
</evidence>
<feature type="compositionally biased region" description="Basic and acidic residues" evidence="5">
    <location>
        <begin position="567"/>
        <end position="604"/>
    </location>
</feature>
<evidence type="ECO:0000259" key="6">
    <source>
        <dbReference type="PROSITE" id="PS50090"/>
    </source>
</evidence>
<sequence length="808" mass="91018">MSLNELQAEPKDNEPIIDQDSDSLMADAIEDGNAPEPGERDSLSRSRSSSGSGIEEDPAVRVDGRNQNGEQVVEAITSDMANDEQRLPNPGSSKKSPSEPVLETDIHVKQETESQPESEDKPQGISEQGEPLESQTQRITHTEQENQSAEPKQELGSKSESEELQSQNFTQGPRSNGSATREGATQEKSDFKSSASDESTAEGTPIASPKISDDVSSKPISDDKVKSSSSKATPKTTPKATPKESHKPTPVLDADEEENLEDEKTDYVKAEVVDRPLPEEKPQTHTIVIPSYSIWFNLRRVSDIEKKSLPEFFNNVNKHKTEALYIKYRNFMVNTYRMNPNEYLTVTACRRNLIGDAGTIMRVHRFLNRWGLINYQVNAELRPQNINPASTESYRIDYDTPRGLFPFETYKPPTKLPDLTHIKKLLRSDDGETTTSEPPKKKMKLLSEPDINQGWNEEKLGKLFEGIKQYGNNWNQIAQHVGDKTPEQCILRFLELPIEDKFLEENPQLLGPLKYIPRLPFSPVDNPVMSTLAFLATLVDHSVASAASKRAIKAVEKIIVNKIESKEDDSKVDNSKEEPQREGTDKETNTIKSERKQSTDDTEKSLSTNSPSEQKSTSEKEEDETKEEEVLEKQDENVKEREDPLVDIKDAGVNSFGIVASRAHVFATYEERELHKHIISLINQQMKLVDIKLAKVSKLEKEFEFKKKKLKVQQERNFLERISLSKSTTQVHDKLMEAVSLLENCDSSDKIKSILDEAKELALKPSNIETIVRKIGANDANPDGTKERDDSVKPISLDSPQLYRYWSG</sequence>
<organism evidence="9 10">
    <name type="scientific">Komagataella pastoris</name>
    <name type="common">Yeast</name>
    <name type="synonym">Pichia pastoris</name>
    <dbReference type="NCBI Taxonomy" id="4922"/>
    <lineage>
        <taxon>Eukaryota</taxon>
        <taxon>Fungi</taxon>
        <taxon>Dikarya</taxon>
        <taxon>Ascomycota</taxon>
        <taxon>Saccharomycotina</taxon>
        <taxon>Pichiomycetes</taxon>
        <taxon>Pichiales</taxon>
        <taxon>Pichiaceae</taxon>
        <taxon>Komagataella</taxon>
    </lineage>
</organism>
<dbReference type="InterPro" id="IPR017884">
    <property type="entry name" value="SANT_dom"/>
</dbReference>
<proteinExistence type="predicted"/>
<keyword evidence="2" id="KW-0238">DNA-binding</keyword>
<evidence type="ECO:0000256" key="2">
    <source>
        <dbReference type="ARBA" id="ARBA00023125"/>
    </source>
</evidence>
<feature type="compositionally biased region" description="Polar residues" evidence="5">
    <location>
        <begin position="164"/>
        <end position="179"/>
    </location>
</feature>
<feature type="compositionally biased region" description="Basic and acidic residues" evidence="5">
    <location>
        <begin position="104"/>
        <end position="122"/>
    </location>
</feature>
<feature type="domain" description="SWIRM" evidence="7">
    <location>
        <begin position="287"/>
        <end position="384"/>
    </location>
</feature>
<dbReference type="CDD" id="cd00167">
    <property type="entry name" value="SANT"/>
    <property type="match status" value="1"/>
</dbReference>
<feature type="compositionally biased region" description="Basic and acidic residues" evidence="5">
    <location>
        <begin position="631"/>
        <end position="644"/>
    </location>
</feature>
<evidence type="ECO:0000313" key="10">
    <source>
        <dbReference type="Proteomes" id="UP000094565"/>
    </source>
</evidence>
<dbReference type="Gene3D" id="1.10.10.10">
    <property type="entry name" value="Winged helix-like DNA-binding domain superfamily/Winged helix DNA-binding domain"/>
    <property type="match status" value="1"/>
</dbReference>
<dbReference type="Proteomes" id="UP000094565">
    <property type="component" value="Chromosome 1"/>
</dbReference>
<protein>
    <submittedName>
        <fullName evidence="9">BA75_00751T0</fullName>
    </submittedName>
</protein>
<feature type="compositionally biased region" description="Acidic residues" evidence="5">
    <location>
        <begin position="620"/>
        <end position="630"/>
    </location>
</feature>
<dbReference type="SUPFAM" id="SSF46689">
    <property type="entry name" value="Homeodomain-like"/>
    <property type="match status" value="2"/>
</dbReference>
<reference evidence="9 10" key="1">
    <citation type="submission" date="2016-02" db="EMBL/GenBank/DDBJ databases">
        <title>Comparative genomic and transcriptomic foundation for Pichia pastoris.</title>
        <authorList>
            <person name="Love K.R."/>
            <person name="Shah K.A."/>
            <person name="Whittaker C.A."/>
            <person name="Wu J."/>
            <person name="Bartlett M.C."/>
            <person name="Ma D."/>
            <person name="Leeson R.L."/>
            <person name="Priest M."/>
            <person name="Young S.K."/>
            <person name="Love J.C."/>
        </authorList>
    </citation>
    <scope>NUCLEOTIDE SEQUENCE [LARGE SCALE GENOMIC DNA]</scope>
    <source>
        <strain evidence="9 10">ATCC 28485</strain>
    </source>
</reference>
<keyword evidence="4" id="KW-0539">Nucleus</keyword>
<dbReference type="Pfam" id="PF04433">
    <property type="entry name" value="SWIRM"/>
    <property type="match status" value="1"/>
</dbReference>
<dbReference type="InterPro" id="IPR009057">
    <property type="entry name" value="Homeodomain-like_sf"/>
</dbReference>
<feature type="compositionally biased region" description="Low complexity" evidence="5">
    <location>
        <begin position="227"/>
        <end position="240"/>
    </location>
</feature>
<dbReference type="InterPro" id="IPR036388">
    <property type="entry name" value="WH-like_DNA-bd_sf"/>
</dbReference>
<dbReference type="GO" id="GO:0016514">
    <property type="term" value="C:SWI/SNF complex"/>
    <property type="evidence" value="ECO:0007669"/>
    <property type="project" value="TreeGrafter"/>
</dbReference>
<dbReference type="FunFam" id="1.10.10.10:FF:000020">
    <property type="entry name" value="SWI/SNF complex subunit SMARCC2 isoform c"/>
    <property type="match status" value="1"/>
</dbReference>
<feature type="region of interest" description="Disordered" evidence="5">
    <location>
        <begin position="775"/>
        <end position="796"/>
    </location>
</feature>
<evidence type="ECO:0000256" key="5">
    <source>
        <dbReference type="SAM" id="MobiDB-lite"/>
    </source>
</evidence>
<feature type="compositionally biased region" description="Basic and acidic residues" evidence="5">
    <location>
        <begin position="151"/>
        <end position="161"/>
    </location>
</feature>
<dbReference type="PROSITE" id="PS51293">
    <property type="entry name" value="SANT"/>
    <property type="match status" value="1"/>
</dbReference>
<dbReference type="GO" id="GO:0045893">
    <property type="term" value="P:positive regulation of DNA-templated transcription"/>
    <property type="evidence" value="ECO:0007669"/>
    <property type="project" value="TreeGrafter"/>
</dbReference>
<dbReference type="GO" id="GO:0006338">
    <property type="term" value="P:chromatin remodeling"/>
    <property type="evidence" value="ECO:0007669"/>
    <property type="project" value="UniProtKB-ARBA"/>
</dbReference>
<dbReference type="FunFam" id="1.10.10.60:FF:000014">
    <property type="entry name" value="SWI/SNF complex subunit SMARCC2 isoform C"/>
    <property type="match status" value="1"/>
</dbReference>
<evidence type="ECO:0000256" key="3">
    <source>
        <dbReference type="ARBA" id="ARBA00023163"/>
    </source>
</evidence>
<dbReference type="InterPro" id="IPR001005">
    <property type="entry name" value="SANT/Myb"/>
</dbReference>
<keyword evidence="10" id="KW-1185">Reference proteome</keyword>
<feature type="region of interest" description="Disordered" evidence="5">
    <location>
        <begin position="567"/>
        <end position="644"/>
    </location>
</feature>
<evidence type="ECO:0000313" key="9">
    <source>
        <dbReference type="EMBL" id="ANZ74810.1"/>
    </source>
</evidence>
<keyword evidence="3" id="KW-0804">Transcription</keyword>
<name>A0A1B2J9Y4_PICPA</name>
<gene>
    <name evidence="9" type="primary">SWI3</name>
    <name evidence="9" type="ORF">ATY40_BA7500751</name>
</gene>
<dbReference type="InterPro" id="IPR007526">
    <property type="entry name" value="SWIRM"/>
</dbReference>
<dbReference type="Pfam" id="PF00249">
    <property type="entry name" value="Myb_DNA-binding"/>
    <property type="match status" value="1"/>
</dbReference>
<dbReference type="Gene3D" id="1.10.10.60">
    <property type="entry name" value="Homeodomain-like"/>
    <property type="match status" value="1"/>
</dbReference>
<dbReference type="PROSITE" id="PS50090">
    <property type="entry name" value="MYB_LIKE"/>
    <property type="match status" value="1"/>
</dbReference>
<feature type="compositionally biased region" description="Polar residues" evidence="5">
    <location>
        <begin position="192"/>
        <end position="202"/>
    </location>
</feature>
<feature type="compositionally biased region" description="Polar residues" evidence="5">
    <location>
        <begin position="133"/>
        <end position="150"/>
    </location>
</feature>
<accession>A0A1B2J9Y4</accession>
<dbReference type="AlphaFoldDB" id="A0A1B2J9Y4"/>
<keyword evidence="1" id="KW-0805">Transcription regulation</keyword>
<evidence type="ECO:0000256" key="4">
    <source>
        <dbReference type="ARBA" id="ARBA00023242"/>
    </source>
</evidence>
<dbReference type="OrthoDB" id="118550at2759"/>
<feature type="domain" description="Myb-like" evidence="6">
    <location>
        <begin position="455"/>
        <end position="497"/>
    </location>
</feature>
<evidence type="ECO:0000256" key="1">
    <source>
        <dbReference type="ARBA" id="ARBA00023015"/>
    </source>
</evidence>
<feature type="compositionally biased region" description="Basic and acidic residues" evidence="5">
    <location>
        <begin position="211"/>
        <end position="226"/>
    </location>
</feature>
<dbReference type="EMBL" id="CP014584">
    <property type="protein sequence ID" value="ANZ74810.1"/>
    <property type="molecule type" value="Genomic_DNA"/>
</dbReference>